<accession>A0A101NMF8</accession>
<evidence type="ECO:0000259" key="5">
    <source>
        <dbReference type="Pfam" id="PF01011"/>
    </source>
</evidence>
<dbReference type="EMBL" id="LMWN01000104">
    <property type="protein sequence ID" value="KUM95981.1"/>
    <property type="molecule type" value="Genomic_DNA"/>
</dbReference>
<evidence type="ECO:0000256" key="1">
    <source>
        <dbReference type="ARBA" id="ARBA00001931"/>
    </source>
</evidence>
<feature type="chain" id="PRO_5007101700" description="Pyrrolo-quinoline quinone repeat domain-containing protein" evidence="4">
    <location>
        <begin position="38"/>
        <end position="543"/>
    </location>
</feature>
<reference evidence="6 7" key="1">
    <citation type="submission" date="2015-10" db="EMBL/GenBank/DDBJ databases">
        <title>Draft genome sequence of Streptomyces yokosukanensis DSM 40224, type strain for the species Streptomyces yokosukanensis.</title>
        <authorList>
            <person name="Ruckert C."/>
            <person name="Winkler A."/>
            <person name="Kalinowski J."/>
            <person name="Kampfer P."/>
            <person name="Glaeser S."/>
        </authorList>
    </citation>
    <scope>NUCLEOTIDE SEQUENCE [LARGE SCALE GENOMIC DNA]</scope>
    <source>
        <strain evidence="6 7">DSM 40224</strain>
    </source>
</reference>
<keyword evidence="4" id="KW-0732">Signal</keyword>
<dbReference type="STRING" id="67386.AQI95_42915"/>
<keyword evidence="3" id="KW-0560">Oxidoreductase</keyword>
<comment type="caution">
    <text evidence="6">The sequence shown here is derived from an EMBL/GenBank/DDBJ whole genome shotgun (WGS) entry which is preliminary data.</text>
</comment>
<proteinExistence type="inferred from homology"/>
<dbReference type="GO" id="GO:0016491">
    <property type="term" value="F:oxidoreductase activity"/>
    <property type="evidence" value="ECO:0007669"/>
    <property type="project" value="UniProtKB-KW"/>
</dbReference>
<feature type="domain" description="Pyrrolo-quinoline quinone repeat" evidence="5">
    <location>
        <begin position="60"/>
        <end position="382"/>
    </location>
</feature>
<keyword evidence="7" id="KW-1185">Reference proteome</keyword>
<feature type="signal peptide" evidence="4">
    <location>
        <begin position="1"/>
        <end position="37"/>
    </location>
</feature>
<evidence type="ECO:0000313" key="6">
    <source>
        <dbReference type="EMBL" id="KUM95981.1"/>
    </source>
</evidence>
<dbReference type="Proteomes" id="UP000053127">
    <property type="component" value="Unassembled WGS sequence"/>
</dbReference>
<comment type="cofactor">
    <cofactor evidence="1">
        <name>pyrroloquinoline quinone</name>
        <dbReference type="ChEBI" id="CHEBI:58442"/>
    </cofactor>
</comment>
<dbReference type="Gene3D" id="2.140.10.10">
    <property type="entry name" value="Quinoprotein alcohol dehydrogenase-like superfamily"/>
    <property type="match status" value="1"/>
</dbReference>
<evidence type="ECO:0000256" key="4">
    <source>
        <dbReference type="SAM" id="SignalP"/>
    </source>
</evidence>
<sequence length="543" mass="57419">MTTSTRRRPAQSRTLWRRLSAAAAGCAALMLATVAPAATGATASGAEPAGAHSVPVQPQWASAGQNNHNTRHAATEHVIGPKNVGKLAPKWTFTTDGDVSATPTVVNGTVYVPDWGGKLWAIDADSGKAVWSNSISSYDGVEGHMSRTSPAYWKGNLYIGTGTLTTTALKSAYLISVDAKTGKKQWMTKVDDDPTTVITSSPTVDDGIIYVGTSSKASTLHDKPNFRGAVLAIDARTGKILWKTYTIPKGYTGASVWGSQPVVDHKTGLVFVGTGNNYTSPPGVCLNPKQTDCTPPAEDDHFDSVLALDLRTGKIRWYHHTLTADTWMMYEQNQAPDFDFGSAANLYTTEIDGKPKDLLGIGQKSGVYYALEPATGKVVWQTQVGPGGPLGGIQWGSATDGKRIYVGIGNGAHLPWTITAADGTKSTVDSGFFAAVDAATGEIEWQTADPQGKDGKWLDDSFITHANGVMYAGSSAPSGTNMYALDADSGKILWDFASGGSVWGGAAVVDGSVYWGSGYYISNVGEGLSGHNNKLYRFTLDGR</sequence>
<dbReference type="InterPro" id="IPR015943">
    <property type="entry name" value="WD40/YVTN_repeat-like_dom_sf"/>
</dbReference>
<evidence type="ECO:0000256" key="2">
    <source>
        <dbReference type="ARBA" id="ARBA00008156"/>
    </source>
</evidence>
<comment type="similarity">
    <text evidence="2">Belongs to the bacterial PQQ dehydrogenase family.</text>
</comment>
<organism evidence="6 7">
    <name type="scientific">Streptomyces yokosukanensis</name>
    <dbReference type="NCBI Taxonomy" id="67386"/>
    <lineage>
        <taxon>Bacteria</taxon>
        <taxon>Bacillati</taxon>
        <taxon>Actinomycetota</taxon>
        <taxon>Actinomycetes</taxon>
        <taxon>Kitasatosporales</taxon>
        <taxon>Streptomycetaceae</taxon>
        <taxon>Streptomyces</taxon>
    </lineage>
</organism>
<dbReference type="SMART" id="SM00564">
    <property type="entry name" value="PQQ"/>
    <property type="match status" value="7"/>
</dbReference>
<protein>
    <recommendedName>
        <fullName evidence="5">Pyrrolo-quinoline quinone repeat domain-containing protein</fullName>
    </recommendedName>
</protein>
<dbReference type="Gene3D" id="2.130.10.10">
    <property type="entry name" value="YVTN repeat-like/Quinoprotein amine dehydrogenase"/>
    <property type="match status" value="1"/>
</dbReference>
<dbReference type="OrthoDB" id="256225at2"/>
<dbReference type="SUPFAM" id="SSF50998">
    <property type="entry name" value="Quinoprotein alcohol dehydrogenase-like"/>
    <property type="match status" value="1"/>
</dbReference>
<evidence type="ECO:0000256" key="3">
    <source>
        <dbReference type="ARBA" id="ARBA00023002"/>
    </source>
</evidence>
<dbReference type="RefSeq" id="WP_067136787.1">
    <property type="nucleotide sequence ID" value="NZ_JBFACD010000015.1"/>
</dbReference>
<dbReference type="Pfam" id="PF01011">
    <property type="entry name" value="PQQ"/>
    <property type="match status" value="1"/>
</dbReference>
<dbReference type="InterPro" id="IPR018391">
    <property type="entry name" value="PQQ_b-propeller_rpt"/>
</dbReference>
<dbReference type="AlphaFoldDB" id="A0A101NMF8"/>
<dbReference type="InterPro" id="IPR011047">
    <property type="entry name" value="Quinoprotein_ADH-like_sf"/>
</dbReference>
<name>A0A101NMF8_9ACTN</name>
<dbReference type="PANTHER" id="PTHR32303">
    <property type="entry name" value="QUINOPROTEIN ALCOHOL DEHYDROGENASE (CYTOCHROME C)"/>
    <property type="match status" value="1"/>
</dbReference>
<dbReference type="PANTHER" id="PTHR32303:SF10">
    <property type="entry name" value="OUTER MEMBRANE PROTEIN ASSEMBLY FACTOR BAMB"/>
    <property type="match status" value="1"/>
</dbReference>
<dbReference type="InterPro" id="IPR002372">
    <property type="entry name" value="PQQ_rpt_dom"/>
</dbReference>
<gene>
    <name evidence="6" type="ORF">AQI95_42915</name>
</gene>
<evidence type="ECO:0000313" key="7">
    <source>
        <dbReference type="Proteomes" id="UP000053127"/>
    </source>
</evidence>